<evidence type="ECO:0008006" key="4">
    <source>
        <dbReference type="Google" id="ProtNLM"/>
    </source>
</evidence>
<keyword evidence="1" id="KW-0472">Membrane</keyword>
<comment type="caution">
    <text evidence="2">The sequence shown here is derived from an EMBL/GenBank/DDBJ whole genome shotgun (WGS) entry which is preliminary data.</text>
</comment>
<feature type="transmembrane region" description="Helical" evidence="1">
    <location>
        <begin position="82"/>
        <end position="104"/>
    </location>
</feature>
<keyword evidence="1" id="KW-0812">Transmembrane</keyword>
<evidence type="ECO:0000313" key="2">
    <source>
        <dbReference type="EMBL" id="PAU68154.1"/>
    </source>
</evidence>
<dbReference type="Proteomes" id="UP000217986">
    <property type="component" value="Unassembled WGS sequence"/>
</dbReference>
<gene>
    <name evidence="2" type="ORF">B1400_1467</name>
</gene>
<reference evidence="2 3" key="1">
    <citation type="journal article" date="2017" name="ISME J.">
        <title>Unveiling bifidobacterial biogeography across the mammalian branch of the tree of life.</title>
        <authorList>
            <person name="Milani C."/>
            <person name="Mangifesta M."/>
            <person name="Mancabelli L."/>
            <person name="Lugli G.A."/>
            <person name="James K."/>
            <person name="Duranti S."/>
            <person name="Turroni F."/>
            <person name="Ferrario C."/>
            <person name="Ossiprandi M.C."/>
            <person name="van Sinderen D."/>
            <person name="Ventura M."/>
        </authorList>
    </citation>
    <scope>NUCLEOTIDE SEQUENCE [LARGE SCALE GENOMIC DNA]</scope>
    <source>
        <strain evidence="2 3">70</strain>
    </source>
</reference>
<dbReference type="InterPro" id="IPR021560">
    <property type="entry name" value="DUF3021"/>
</dbReference>
<feature type="transmembrane region" description="Helical" evidence="1">
    <location>
        <begin position="57"/>
        <end position="75"/>
    </location>
</feature>
<evidence type="ECO:0000256" key="1">
    <source>
        <dbReference type="SAM" id="Phobius"/>
    </source>
</evidence>
<dbReference type="AlphaFoldDB" id="A0A2A2EFY9"/>
<protein>
    <recommendedName>
        <fullName evidence="4">DUF3021 domain-containing protein</fullName>
    </recommendedName>
</protein>
<feature type="transmembrane region" description="Helical" evidence="1">
    <location>
        <begin position="22"/>
        <end position="45"/>
    </location>
</feature>
<name>A0A2A2EFY9_9BIFI</name>
<organism evidence="2 3">
    <name type="scientific">Bifidobacterium italicum</name>
    <dbReference type="NCBI Taxonomy" id="1960968"/>
    <lineage>
        <taxon>Bacteria</taxon>
        <taxon>Bacillati</taxon>
        <taxon>Actinomycetota</taxon>
        <taxon>Actinomycetes</taxon>
        <taxon>Bifidobacteriales</taxon>
        <taxon>Bifidobacteriaceae</taxon>
        <taxon>Bifidobacterium</taxon>
    </lineage>
</organism>
<dbReference type="Pfam" id="PF11457">
    <property type="entry name" value="DUF3021"/>
    <property type="match status" value="1"/>
</dbReference>
<dbReference type="OrthoDB" id="3233519at2"/>
<proteinExistence type="predicted"/>
<keyword evidence="1" id="KW-1133">Transmembrane helix</keyword>
<accession>A0A2A2EFY9</accession>
<feature type="transmembrane region" description="Helical" evidence="1">
    <location>
        <begin position="110"/>
        <end position="137"/>
    </location>
</feature>
<evidence type="ECO:0000313" key="3">
    <source>
        <dbReference type="Proteomes" id="UP000217986"/>
    </source>
</evidence>
<sequence>MTTNTNNGGTNAAVIGKAMAKYTAVGIGIAAFIAMTFSAVAGLVMGGETGATLVKQFVAMLAIGTAYGAPAVVWLSDRLATWAQMLIALAPGTVIYMLIAWWIGWIPRQYGLWAVVGVVVFILVFTAIISAICGVVFRSDVRRMNTQLKLRRGRR</sequence>
<keyword evidence="3" id="KW-1185">Reference proteome</keyword>
<dbReference type="RefSeq" id="WP_095613792.1">
    <property type="nucleotide sequence ID" value="NZ_MVOG01000030.1"/>
</dbReference>
<dbReference type="EMBL" id="MVOG01000030">
    <property type="protein sequence ID" value="PAU68154.1"/>
    <property type="molecule type" value="Genomic_DNA"/>
</dbReference>